<protein>
    <recommendedName>
        <fullName evidence="4">F-box domain-containing protein</fullName>
    </recommendedName>
</protein>
<organism evidence="2 3">
    <name type="scientific">Phanerochaete sordida</name>
    <dbReference type="NCBI Taxonomy" id="48140"/>
    <lineage>
        <taxon>Eukaryota</taxon>
        <taxon>Fungi</taxon>
        <taxon>Dikarya</taxon>
        <taxon>Basidiomycota</taxon>
        <taxon>Agaricomycotina</taxon>
        <taxon>Agaricomycetes</taxon>
        <taxon>Polyporales</taxon>
        <taxon>Phanerochaetaceae</taxon>
        <taxon>Phanerochaete</taxon>
    </lineage>
</organism>
<dbReference type="EMBL" id="BPQB01000091">
    <property type="protein sequence ID" value="GJE98611.1"/>
    <property type="molecule type" value="Genomic_DNA"/>
</dbReference>
<keyword evidence="3" id="KW-1185">Reference proteome</keyword>
<evidence type="ECO:0000313" key="2">
    <source>
        <dbReference type="EMBL" id="GJE98611.1"/>
    </source>
</evidence>
<sequence>MTTIRSLPIELLAQVLKCSAQDTQETWIQHLLDNPKAAPAESAYDPVSRPIPRERVLDDPQPAPERMVALARVSRVWHDVTSAHSTLWAHVDVRDDAATIAMLKRAGAQPLTVTFRLPNAELSAEARKDPDSRTALFRKILESYIGRIDTLVMPLLPELQTAQFASLATRLRRLIFIEPSPEIFDTEPAHAPLLTHSAFPVLTTLVCRAPLWATLTPLCVSTLTTLELFRTNPPSPEEMYDEDDEDDAYTTSMDELLRALAKMPRLEHLAVEISEEPFNVPDTLALPQLRSLRVRAATDVCAALLRCLQLPRDVKLALQCLYGDSGPAECNVLDLPRLLAEVFTDPSTLSSSFAPVRTAALSGTQLGYTLCGWRDERALTGTGSDAPPDVALALPLGAAHADFRTVLGALPLAELTSARLHGSLSWMRGEPVFACAKAFCCAPRLERLALECLYPSIAWEILAATPATRIYLDHVQFEWEDDMRGDRKRTEQAERAWRRTFEFTDHILEFRAVLEKRKTLGLQPWTEMRGTEYHQKTENPIILEGLTRETWKRLFGRAK</sequence>
<evidence type="ECO:0000256" key="1">
    <source>
        <dbReference type="SAM" id="MobiDB-lite"/>
    </source>
</evidence>
<proteinExistence type="predicted"/>
<dbReference type="OrthoDB" id="2755867at2759"/>
<name>A0A9P3GPR0_9APHY</name>
<dbReference type="Proteomes" id="UP000703269">
    <property type="component" value="Unassembled WGS sequence"/>
</dbReference>
<accession>A0A9P3GPR0</accession>
<feature type="region of interest" description="Disordered" evidence="1">
    <location>
        <begin position="38"/>
        <end position="60"/>
    </location>
</feature>
<reference evidence="2 3" key="1">
    <citation type="submission" date="2021-08" db="EMBL/GenBank/DDBJ databases">
        <title>Draft Genome Sequence of Phanerochaete sordida strain YK-624.</title>
        <authorList>
            <person name="Mori T."/>
            <person name="Dohra H."/>
            <person name="Suzuki T."/>
            <person name="Kawagishi H."/>
            <person name="Hirai H."/>
        </authorList>
    </citation>
    <scope>NUCLEOTIDE SEQUENCE [LARGE SCALE GENOMIC DNA]</scope>
    <source>
        <strain evidence="2 3">YK-624</strain>
    </source>
</reference>
<evidence type="ECO:0000313" key="3">
    <source>
        <dbReference type="Proteomes" id="UP000703269"/>
    </source>
</evidence>
<evidence type="ECO:0008006" key="4">
    <source>
        <dbReference type="Google" id="ProtNLM"/>
    </source>
</evidence>
<dbReference type="AlphaFoldDB" id="A0A9P3GPR0"/>
<comment type="caution">
    <text evidence="2">The sequence shown here is derived from an EMBL/GenBank/DDBJ whole genome shotgun (WGS) entry which is preliminary data.</text>
</comment>
<gene>
    <name evidence="2" type="ORF">PsYK624_148450</name>
</gene>